<evidence type="ECO:0000313" key="3">
    <source>
        <dbReference type="Proteomes" id="UP000259765"/>
    </source>
</evidence>
<evidence type="ECO:0000313" key="2">
    <source>
        <dbReference type="EMBL" id="AUR87161.1"/>
    </source>
</evidence>
<feature type="compositionally biased region" description="Low complexity" evidence="1">
    <location>
        <begin position="182"/>
        <end position="195"/>
    </location>
</feature>
<feature type="region of interest" description="Disordered" evidence="1">
    <location>
        <begin position="93"/>
        <end position="118"/>
    </location>
</feature>
<keyword evidence="3" id="KW-1185">Reference proteome</keyword>
<gene>
    <name evidence="2" type="ORF">NVP1097O_15</name>
</gene>
<dbReference type="GO" id="GO:0031012">
    <property type="term" value="C:extracellular matrix"/>
    <property type="evidence" value="ECO:0007669"/>
    <property type="project" value="TreeGrafter"/>
</dbReference>
<dbReference type="PANTHER" id="PTHR24023">
    <property type="entry name" value="COLLAGEN ALPHA"/>
    <property type="match status" value="1"/>
</dbReference>
<feature type="region of interest" description="Disordered" evidence="1">
    <location>
        <begin position="177"/>
        <end position="201"/>
    </location>
</feature>
<dbReference type="PANTHER" id="PTHR24023:SF1082">
    <property type="entry name" value="COLLAGEN TRIPLE HELIX REPEAT"/>
    <property type="match status" value="1"/>
</dbReference>
<dbReference type="Proteomes" id="UP000259765">
    <property type="component" value="Segment"/>
</dbReference>
<dbReference type="EMBL" id="MG592470">
    <property type="protein sequence ID" value="AUR87161.1"/>
    <property type="molecule type" value="Genomic_DNA"/>
</dbReference>
<accession>A0A2I7R0J5</accession>
<evidence type="ECO:0008006" key="4">
    <source>
        <dbReference type="Google" id="ProtNLM"/>
    </source>
</evidence>
<organism evidence="2 3">
    <name type="scientific">Vibrio phage 1.097.O._10N.286.49.B3</name>
    <dbReference type="NCBI Taxonomy" id="1881383"/>
    <lineage>
        <taxon>Viruses</taxon>
        <taxon>Duplodnaviria</taxon>
        <taxon>Heunggongvirae</taxon>
        <taxon>Uroviricota</taxon>
        <taxon>Caudoviricetes</taxon>
        <taxon>Schitoviridae</taxon>
        <taxon>Pontosvirinae</taxon>
        <taxon>Dorisvirus</taxon>
        <taxon>Dorisvirus 49B3</taxon>
    </lineage>
</organism>
<dbReference type="GO" id="GO:0005615">
    <property type="term" value="C:extracellular space"/>
    <property type="evidence" value="ECO:0007669"/>
    <property type="project" value="TreeGrafter"/>
</dbReference>
<sequence length="811" mass="86398">MNISDDRKKGSVISYGPTSSVDIVLKDELLVGCNQDNLVIETPTHSEVISLGEGQYLQGPKGDKGDTPQHEWLDTSLRFRNYDNSWGVLTDLKGDKGDKGDQGIQGPTGSIGTEGPQGPTSFVWAKYADNVTPEPEEMFNDPTGREYVGLAYNRSVEEGNGDPLEFDYRVYSWSKIQGNDGSPGTPGTPGQEGPEGPAGGGFTWIGEFPAHPTEADIGRPLEDGDTYLNTTDQRVYTYAGGWHLMLDSGATGPVGPQGAPGGGFVYQGEFSTSPPSAQVNWLYKNLNNDLFYVYGSSGAWEVATSDGKASIEGADASYGWYFYTTYSSNDVGNAPERPILDGNSGEWLASPYEHEVGDINWCAQKIVKSTDPNQGVWGVPFDISNLNFRGPEGFRGSQTIMIPIVGWTGAWNDRDAEHAVGGSPQEWDVVTMYRSEDPNVQETKRWGYNTQTQTYEWLSYNYVFLGDVLVDGSLDAQKVNVNSTLTVGSGNNVGVVSGEDTIRFAAGNANKATAPFRVDQTGKLTATNADIEGHINATSLTFVSGGAIPPEIDNDNVDTVKTFYQDGAPTGASEGDLWVDTDNKNKLYRYSGTAWVSVQDGGIIDEGKANGEIYPDQSNIQIKSSNYQSGSRGWAIDADGDAEFNNAIVRNQVMIGGTLSGVDGSFTGTIQAQNIVGDLTSTKAVTYSSTSTGSAAWVSLASASVSASTSGHGRNLSVLGMNLYINDTSTSSTEFSWRILVNGSVVNSGSDGSSSENDRATGGLTVSGGGFIGTGAGTLDVQVSCFAGRGSWTRPAQQVIFMCGVTGNEFN</sequence>
<proteinExistence type="predicted"/>
<reference evidence="2 3" key="1">
    <citation type="submission" date="2017-11" db="EMBL/GenBank/DDBJ databases">
        <title>A major lineage of nontailed dsDNA viruses as unrecognized killers of marine bacteria.</title>
        <authorList>
            <person name="Kauffman K.M."/>
            <person name="Hussain F.A."/>
            <person name="Yang J."/>
            <person name="Arevalo P."/>
            <person name="Brown J.M."/>
            <person name="Chang W.K."/>
            <person name="VanInsberghe D."/>
            <person name="Elsherbini J."/>
            <person name="Cutler M.B."/>
            <person name="Kelly L."/>
            <person name="Polz M.F."/>
        </authorList>
    </citation>
    <scope>NUCLEOTIDE SEQUENCE [LARGE SCALE GENOMIC DNA]</scope>
</reference>
<dbReference type="InterPro" id="IPR050149">
    <property type="entry name" value="Collagen_superfamily"/>
</dbReference>
<evidence type="ECO:0000256" key="1">
    <source>
        <dbReference type="SAM" id="MobiDB-lite"/>
    </source>
</evidence>
<name>A0A2I7R0J5_9CAUD</name>
<protein>
    <recommendedName>
        <fullName evidence="4">Tail fiber protein</fullName>
    </recommendedName>
</protein>